<evidence type="ECO:0000256" key="1">
    <source>
        <dbReference type="SAM" id="MobiDB-lite"/>
    </source>
</evidence>
<sequence length="1164" mass="131539">MWQNWLALIWVQAAEGWLGTCFVDMPHMAHCCDQPKRCFGQGKDVPNQTAEECCGLNFQTLLINSVAKELRATEDLDTLRQIYAVLQAFLHFVNHGHIYAWELIAQTAGKVALAAYNDFASMANELGEDMFKSQKLLVMREINHAAHLLENFFQAAWYHHAQETGRSAIETDITEVRPKFQNALQIYKVVQEAGSNLIYDQAEAHDPRTFAPRHLAKSPEIVLVVNVVGSWASVGIVTFWSILRHRSTPLRVFVLGDQQGIREWRLLIKEVKVAVPHFVHKLRFHYVDIFQHPRMTAYFARLPSECASTNMSKALYARMLCHEILPEDVDRAIALDLGDIIVFRDILDLWNQGDLLEADELLAAASHRSAEEAMRQTKPSMLNGGVVLYEVRRMRSSNYTEDTLKAAALGLDKGYQHFCIWDQDIINALRQDVWGMAGVRVLPCRWSIFPMANWQFFWNAPNFWLPELRQMRRYPGILAWDHVEHFCPNPILMLHTVFAFGSFKDRKLARNVAMVQGIRNEQPGSVIQAPDGSGFCSCREEASLLHVPSTMKLWPEAQKLFRFHRPSFLPEVDQAALFQSRSEQGEEVGGGFWGSEGSKDLEVMRQGTLQWAMNSGASVVSGNCATMPTSLGHYADVELPAMGSNLLLKAETNADVDAHLFIGKIVPILDGIFAVGLELAVDAFNKTRTLLRWGIQGETLGVHEGPILEPPTSKFWVLVSGGQVMVGRGHDYNLSSSVFIDVELALHGDFDLARGKIYAERYDSAGPEVQKPKELQPTQELEKVEHKNVQPPSQAFLRHSCILSFGYPRQIVEPLNAQKPAEKKEVKVVKNGGFDHESGWIVDRTVDRAEPKQERKFEAEEEGKADWKGRKVSEREAPKPEPEPKKEWKEWEDWKDWKDCDRGESSGLARRELWTQGSRDRVGTHEFRGPVAVSLRDTAEFETGRIVANRKEGPQTLIRQMSEAIPTVEAGHLAMSQWRAAPERVPFKSSEQPFRDNLGSVVVPCSSEDMLLEKPAQLTFITDELLDVDHCEEQMKSALKTGNVPAAVEALGAPAARFLLAPSNGEREMQEDFKKLGVKPIADTLLAKTKQNVQRTMDNLGLSGNLKIEELRRFLQKIDPTLTEQEVNQLLKASPKSERGMERLRRLEVPGAEFMEWILNSLQP</sequence>
<dbReference type="Pfam" id="PF01501">
    <property type="entry name" value="Glyco_transf_8"/>
    <property type="match status" value="1"/>
</dbReference>
<name>A0ABP0PCQ8_9DINO</name>
<keyword evidence="2" id="KW-0472">Membrane</keyword>
<feature type="transmembrane region" description="Helical" evidence="2">
    <location>
        <begin position="221"/>
        <end position="243"/>
    </location>
</feature>
<feature type="signal peptide" evidence="3">
    <location>
        <begin position="1"/>
        <end position="16"/>
    </location>
</feature>
<proteinExistence type="predicted"/>
<accession>A0ABP0PCQ8</accession>
<gene>
    <name evidence="4" type="ORF">CCMP2556_LOCUS35837</name>
</gene>
<keyword evidence="3" id="KW-0732">Signal</keyword>
<keyword evidence="2" id="KW-1133">Transmembrane helix</keyword>
<comment type="caution">
    <text evidence="4">The sequence shown here is derived from an EMBL/GenBank/DDBJ whole genome shotgun (WGS) entry which is preliminary data.</text>
</comment>
<dbReference type="InterPro" id="IPR029044">
    <property type="entry name" value="Nucleotide-diphossugar_trans"/>
</dbReference>
<dbReference type="Proteomes" id="UP001642484">
    <property type="component" value="Unassembled WGS sequence"/>
</dbReference>
<dbReference type="EMBL" id="CAXAMN010022806">
    <property type="protein sequence ID" value="CAK9072829.1"/>
    <property type="molecule type" value="Genomic_DNA"/>
</dbReference>
<dbReference type="Gene3D" id="3.90.550.10">
    <property type="entry name" value="Spore Coat Polysaccharide Biosynthesis Protein SpsA, Chain A"/>
    <property type="match status" value="1"/>
</dbReference>
<organism evidence="4 5">
    <name type="scientific">Durusdinium trenchii</name>
    <dbReference type="NCBI Taxonomy" id="1381693"/>
    <lineage>
        <taxon>Eukaryota</taxon>
        <taxon>Sar</taxon>
        <taxon>Alveolata</taxon>
        <taxon>Dinophyceae</taxon>
        <taxon>Suessiales</taxon>
        <taxon>Symbiodiniaceae</taxon>
        <taxon>Durusdinium</taxon>
    </lineage>
</organism>
<dbReference type="InterPro" id="IPR002495">
    <property type="entry name" value="Glyco_trans_8"/>
</dbReference>
<reference evidence="4 5" key="1">
    <citation type="submission" date="2024-02" db="EMBL/GenBank/DDBJ databases">
        <authorList>
            <person name="Chen Y."/>
            <person name="Shah S."/>
            <person name="Dougan E. K."/>
            <person name="Thang M."/>
            <person name="Chan C."/>
        </authorList>
    </citation>
    <scope>NUCLEOTIDE SEQUENCE [LARGE SCALE GENOMIC DNA]</scope>
</reference>
<feature type="chain" id="PRO_5046062338" evidence="3">
    <location>
        <begin position="17"/>
        <end position="1164"/>
    </location>
</feature>
<evidence type="ECO:0000313" key="5">
    <source>
        <dbReference type="Proteomes" id="UP001642484"/>
    </source>
</evidence>
<keyword evidence="5" id="KW-1185">Reference proteome</keyword>
<evidence type="ECO:0000256" key="2">
    <source>
        <dbReference type="SAM" id="Phobius"/>
    </source>
</evidence>
<feature type="region of interest" description="Disordered" evidence="1">
    <location>
        <begin position="847"/>
        <end position="889"/>
    </location>
</feature>
<evidence type="ECO:0000313" key="4">
    <source>
        <dbReference type="EMBL" id="CAK9072829.1"/>
    </source>
</evidence>
<keyword evidence="2" id="KW-0812">Transmembrane</keyword>
<evidence type="ECO:0000256" key="3">
    <source>
        <dbReference type="SAM" id="SignalP"/>
    </source>
</evidence>
<dbReference type="SUPFAM" id="SSF53448">
    <property type="entry name" value="Nucleotide-diphospho-sugar transferases"/>
    <property type="match status" value="1"/>
</dbReference>
<protein>
    <submittedName>
        <fullName evidence="4">Uncharacterized protein</fullName>
    </submittedName>
</protein>